<dbReference type="SFLD" id="SFLDS00003">
    <property type="entry name" value="Haloacid_Dehalogenase"/>
    <property type="match status" value="1"/>
</dbReference>
<dbReference type="EMBL" id="CAVNYO010000444">
    <property type="protein sequence ID" value="CAK5281731.1"/>
    <property type="molecule type" value="Genomic_DNA"/>
</dbReference>
<evidence type="ECO:0008006" key="3">
    <source>
        <dbReference type="Google" id="ProtNLM"/>
    </source>
</evidence>
<proteinExistence type="predicted"/>
<dbReference type="PANTHER" id="PTHR43611">
    <property type="entry name" value="ALPHA-D-GLUCOSE 1-PHOSPHATE PHOSPHATASE"/>
    <property type="match status" value="1"/>
</dbReference>
<organism evidence="1 2">
    <name type="scientific">Mycena citricolor</name>
    <dbReference type="NCBI Taxonomy" id="2018698"/>
    <lineage>
        <taxon>Eukaryota</taxon>
        <taxon>Fungi</taxon>
        <taxon>Dikarya</taxon>
        <taxon>Basidiomycota</taxon>
        <taxon>Agaricomycotina</taxon>
        <taxon>Agaricomycetes</taxon>
        <taxon>Agaricomycetidae</taxon>
        <taxon>Agaricales</taxon>
        <taxon>Marasmiineae</taxon>
        <taxon>Mycenaceae</taxon>
        <taxon>Mycena</taxon>
    </lineage>
</organism>
<evidence type="ECO:0000313" key="2">
    <source>
        <dbReference type="Proteomes" id="UP001295794"/>
    </source>
</evidence>
<dbReference type="Proteomes" id="UP001295794">
    <property type="component" value="Unassembled WGS sequence"/>
</dbReference>
<name>A0AAD2HUL5_9AGAR</name>
<dbReference type="Gene3D" id="3.40.50.1000">
    <property type="entry name" value="HAD superfamily/HAD-like"/>
    <property type="match status" value="1"/>
</dbReference>
<dbReference type="GO" id="GO:0016791">
    <property type="term" value="F:phosphatase activity"/>
    <property type="evidence" value="ECO:0007669"/>
    <property type="project" value="UniProtKB-ARBA"/>
</dbReference>
<dbReference type="InterPro" id="IPR023214">
    <property type="entry name" value="HAD_sf"/>
</dbReference>
<dbReference type="InterPro" id="IPR006439">
    <property type="entry name" value="HAD-SF_hydro_IA"/>
</dbReference>
<dbReference type="PANTHER" id="PTHR43611:SF3">
    <property type="entry name" value="FLAVIN MONONUCLEOTIDE HYDROLASE 1, CHLOROPLATIC"/>
    <property type="match status" value="1"/>
</dbReference>
<keyword evidence="2" id="KW-1185">Reference proteome</keyword>
<gene>
    <name evidence="1" type="ORF">MYCIT1_LOCUS32956</name>
</gene>
<dbReference type="InterPro" id="IPR036412">
    <property type="entry name" value="HAD-like_sf"/>
</dbReference>
<evidence type="ECO:0000313" key="1">
    <source>
        <dbReference type="EMBL" id="CAK5281731.1"/>
    </source>
</evidence>
<protein>
    <recommendedName>
        <fullName evidence="3">HAD-like protein</fullName>
    </recommendedName>
</protein>
<sequence>MAPQFDAVIFDIGDVLFTWSANTKTSISPKVLRQILSSPTWFNYERGKLTEEACYLQVGRDFSLAPDEIREALVQARASLQPNTELISLVRELKQQSNGRLSVFAMSNISLPDYAVLRSKDADWDIFDRIFTSGEAGERETPFIYRNFDSFYPGKPHLGFYRHVLDEANISARRTIFVDDKLENVLSARSLGLHGIVFPPEGSKSVQRALRNLLGDPVHRAQRYLLGNAGALLSVTNTGVTLKENFAQLLILELTGNHELIDIVEHPRAWNFFHAGEGQLTTTAFPFDLDTTSIGLTVIPRDEKTVKSVMDDMLQYIDSDGIVLTYFDHQRPRFDPVVCVNVLTLFYKYGRQAELKSTLVWVRDVLDNRAYLEGTRYYETAECFLYFLSRLLESSDDVELHVMMDSLFKERVQERIGVEGDVLQLGMRILACASAGIRDDVDMRTLLSMQMEDGGFDIGWIYKYGSSDIRIGNRGVSTALAISAIAAVKDLSPPVSPTQTVLETSAEPKTSRRLSLASLTRLSGPISSPPRLGPLYKLLHRLHRNPRSVQVGGV</sequence>
<dbReference type="AlphaFoldDB" id="A0AAD2HUL5"/>
<comment type="caution">
    <text evidence="1">The sequence shown here is derived from an EMBL/GenBank/DDBJ whole genome shotgun (WGS) entry which is preliminary data.</text>
</comment>
<reference evidence="1" key="1">
    <citation type="submission" date="2023-11" db="EMBL/GenBank/DDBJ databases">
        <authorList>
            <person name="De Vega J J."/>
            <person name="De Vega J J."/>
        </authorList>
    </citation>
    <scope>NUCLEOTIDE SEQUENCE</scope>
</reference>
<accession>A0AAD2HUL5</accession>
<dbReference type="SFLD" id="SFLDG01129">
    <property type="entry name" value="C1.5:_HAD__Beta-PGM__Phosphata"/>
    <property type="match status" value="1"/>
</dbReference>
<dbReference type="SUPFAM" id="SSF56784">
    <property type="entry name" value="HAD-like"/>
    <property type="match status" value="1"/>
</dbReference>
<dbReference type="NCBIfam" id="TIGR01509">
    <property type="entry name" value="HAD-SF-IA-v3"/>
    <property type="match status" value="1"/>
</dbReference>